<dbReference type="AlphaFoldDB" id="A0A1N6FK30"/>
<protein>
    <submittedName>
        <fullName evidence="4">Type IV pilus assembly protein PilY1</fullName>
    </submittedName>
</protein>
<keyword evidence="1" id="KW-0479">Metal-binding</keyword>
<dbReference type="STRING" id="44575.SAMN05216419_102215"/>
<evidence type="ECO:0000313" key="4">
    <source>
        <dbReference type="EMBL" id="SIN95627.1"/>
    </source>
</evidence>
<dbReference type="Proteomes" id="UP000185062">
    <property type="component" value="Unassembled WGS sequence"/>
</dbReference>
<name>A0A1N6FK30_9PROT</name>
<evidence type="ECO:0000313" key="5">
    <source>
        <dbReference type="Proteomes" id="UP000185062"/>
    </source>
</evidence>
<dbReference type="InterPro" id="IPR008707">
    <property type="entry name" value="B-propeller_PilY1"/>
</dbReference>
<dbReference type="GO" id="GO:0046872">
    <property type="term" value="F:metal ion binding"/>
    <property type="evidence" value="ECO:0007669"/>
    <property type="project" value="UniProtKB-KW"/>
</dbReference>
<dbReference type="eggNOG" id="COG3419">
    <property type="taxonomic scope" value="Bacteria"/>
</dbReference>
<reference evidence="4 5" key="1">
    <citation type="submission" date="2016-12" db="EMBL/GenBank/DDBJ databases">
        <authorList>
            <person name="Song W.-J."/>
            <person name="Kurnit D.M."/>
        </authorList>
    </citation>
    <scope>NUCLEOTIDE SEQUENCE [LARGE SCALE GENOMIC DNA]</scope>
    <source>
        <strain evidence="4 5">ATCC 49181</strain>
    </source>
</reference>
<sequence>MKEKRPFSVGIEWVFYLSCILSWSVDAALPLSNGPLFLGGSITPNVVFTLDDSGSMQQEIMPEGLAPNGVRFVFPRAESVYNNSSDFDNKVVAFMVNDPGSGYAASLRSSQVNKVYYNPTVRYQPWSNADGSLMPAVNPTCAPHNPMNTGAGCRNLIVENKQAAEWLKSNGSLSSSESKTFYPAVYFKYKDNGGNVYAAANYTQVEIRLPKLFYTGGPGRTDCIAAPTCTYIEEIQNFANWYTYYRSRVLLSRAGIGRAFATQGNTMRVGFAAINQGNSIVDGVRTKTLISGVRPFIGAGRTEFFTNLYSHPIPKANTPLRAAMDDVGQYFQRTDDKGPWSDTPGDKGGEQHECRQNYHILMTDGYWTGGVGGRIGGGAENADNEDSEVGMTITNHASPAIPPNYTYTPVLPYSDPNPGTLADVAMLYWKNDLRPDLLNKVPTSSGNPAFWQHMVNFTVGLGVQGTLVTPPSGTETWPDTMSSEAAKIDDLWHAAINSRGKFFSAADPVTFADALSNSLSTIVARTGSAAAVAVNAGSLMAHSRIYQTKFNSGDWSGQLLSIPINTAGVSGTAEWNAGTVSLAPTTVSPDSRVIITKGNSDGVPFQYLKLSATQKASLDKNNAGLLDTCGLERVAYLRGSASGEGGTGTLLCVSTTIINKFRKRTTSLLGDIVNGAPFYVDKPGAGYSDVDHAGYAAFVNNYKNRTPVVYVGANDGMLHGFNACIVGVTPGCIAADAGKELIAYVPGGVYANLNRLSNQDYHDNHRYFVDGSLMVADAHIGTTPSWKTVLVGGLNGGGQGYYALDVTNPANFTNANAASIVLWEFTDADDGDMGYSHNLPTIALNGQAQQIVRMENGQWAVIVGNGYNSVAGKAVLYILFISGGEDGTWTVGTDYIRLVADTGTGNGLSTPTPFDSNANGLVDVIYAGDIRGNLWKFDVSSTTPASWNVAVAGAPLFVSGSQKPIISPPVVSLHPKGGQLILFGTGKYLETADTTNKDGQSVYGIWDNNTTATIATGALVQQVMTDASIRTATQNSVAYSATIKGWYLDLPISGERLTGVPAIENNLYTFTTIIPSISPCDFGGRGFVNTVDFLTGSMLSIPAFDTNGNRIIAFDDALSAGVEIGFSVGGVTRVRGQTQDWLLSSRADGELVKTPATKGPAEPQSRIVWQELIQ</sequence>
<evidence type="ECO:0000256" key="2">
    <source>
        <dbReference type="ARBA" id="ARBA00022837"/>
    </source>
</evidence>
<accession>A0A1N6FK30</accession>
<keyword evidence="2" id="KW-0106">Calcium</keyword>
<keyword evidence="5" id="KW-1185">Reference proteome</keyword>
<dbReference type="Pfam" id="PF05567">
    <property type="entry name" value="T4P_PilY1"/>
    <property type="match status" value="1"/>
</dbReference>
<proteinExistence type="predicted"/>
<organism evidence="4 5">
    <name type="scientific">Nitrosomonas cryotolerans ATCC 49181</name>
    <dbReference type="NCBI Taxonomy" id="1131553"/>
    <lineage>
        <taxon>Bacteria</taxon>
        <taxon>Pseudomonadati</taxon>
        <taxon>Pseudomonadota</taxon>
        <taxon>Betaproteobacteria</taxon>
        <taxon>Nitrosomonadales</taxon>
        <taxon>Nitrosomonadaceae</taxon>
        <taxon>Nitrosomonas</taxon>
    </lineage>
</organism>
<evidence type="ECO:0000256" key="1">
    <source>
        <dbReference type="ARBA" id="ARBA00022723"/>
    </source>
</evidence>
<evidence type="ECO:0000259" key="3">
    <source>
        <dbReference type="Pfam" id="PF05567"/>
    </source>
</evidence>
<feature type="domain" description="PilY1 beta-propeller" evidence="3">
    <location>
        <begin position="669"/>
        <end position="1024"/>
    </location>
</feature>
<gene>
    <name evidence="4" type="ORF">SAMN02743940_0284</name>
</gene>
<dbReference type="EMBL" id="FSRO01000001">
    <property type="protein sequence ID" value="SIN95627.1"/>
    <property type="molecule type" value="Genomic_DNA"/>
</dbReference>